<comment type="caution">
    <text evidence="1">The sequence shown here is derived from an EMBL/GenBank/DDBJ whole genome shotgun (WGS) entry which is preliminary data.</text>
</comment>
<reference evidence="1" key="1">
    <citation type="submission" date="2021-03" db="EMBL/GenBank/DDBJ databases">
        <authorList>
            <consortium name="DOE Joint Genome Institute"/>
            <person name="Ahrendt S."/>
            <person name="Looney B.P."/>
            <person name="Miyauchi S."/>
            <person name="Morin E."/>
            <person name="Drula E."/>
            <person name="Courty P.E."/>
            <person name="Chicoki N."/>
            <person name="Fauchery L."/>
            <person name="Kohler A."/>
            <person name="Kuo A."/>
            <person name="Labutti K."/>
            <person name="Pangilinan J."/>
            <person name="Lipzen A."/>
            <person name="Riley R."/>
            <person name="Andreopoulos W."/>
            <person name="He G."/>
            <person name="Johnson J."/>
            <person name="Barry K.W."/>
            <person name="Grigoriev I.V."/>
            <person name="Nagy L."/>
            <person name="Hibbett D."/>
            <person name="Henrissat B."/>
            <person name="Matheny P.B."/>
            <person name="Labbe J."/>
            <person name="Martin F."/>
        </authorList>
    </citation>
    <scope>NUCLEOTIDE SEQUENCE</scope>
    <source>
        <strain evidence="1">HHB10654</strain>
    </source>
</reference>
<proteinExistence type="predicted"/>
<keyword evidence="2" id="KW-1185">Reference proteome</keyword>
<accession>A0ACB8TGN2</accession>
<dbReference type="EMBL" id="MU277189">
    <property type="protein sequence ID" value="KAI0067608.1"/>
    <property type="molecule type" value="Genomic_DNA"/>
</dbReference>
<reference evidence="1" key="2">
    <citation type="journal article" date="2022" name="New Phytol.">
        <title>Evolutionary transition to the ectomycorrhizal habit in the genomes of a hyperdiverse lineage of mushroom-forming fungi.</title>
        <authorList>
            <person name="Looney B."/>
            <person name="Miyauchi S."/>
            <person name="Morin E."/>
            <person name="Drula E."/>
            <person name="Courty P.E."/>
            <person name="Kohler A."/>
            <person name="Kuo A."/>
            <person name="LaButti K."/>
            <person name="Pangilinan J."/>
            <person name="Lipzen A."/>
            <person name="Riley R."/>
            <person name="Andreopoulos W."/>
            <person name="He G."/>
            <person name="Johnson J."/>
            <person name="Nolan M."/>
            <person name="Tritt A."/>
            <person name="Barry K.W."/>
            <person name="Grigoriev I.V."/>
            <person name="Nagy L.G."/>
            <person name="Hibbett D."/>
            <person name="Henrissat B."/>
            <person name="Matheny P.B."/>
            <person name="Labbe J."/>
            <person name="Martin F.M."/>
        </authorList>
    </citation>
    <scope>NUCLEOTIDE SEQUENCE</scope>
    <source>
        <strain evidence="1">HHB10654</strain>
    </source>
</reference>
<dbReference type="Proteomes" id="UP000814140">
    <property type="component" value="Unassembled WGS sequence"/>
</dbReference>
<gene>
    <name evidence="1" type="ORF">BV25DRAFT_838880</name>
</gene>
<organism evidence="1 2">
    <name type="scientific">Artomyces pyxidatus</name>
    <dbReference type="NCBI Taxonomy" id="48021"/>
    <lineage>
        <taxon>Eukaryota</taxon>
        <taxon>Fungi</taxon>
        <taxon>Dikarya</taxon>
        <taxon>Basidiomycota</taxon>
        <taxon>Agaricomycotina</taxon>
        <taxon>Agaricomycetes</taxon>
        <taxon>Russulales</taxon>
        <taxon>Auriscalpiaceae</taxon>
        <taxon>Artomyces</taxon>
    </lineage>
</organism>
<protein>
    <submittedName>
        <fullName evidence="1">Acyl-CoA N-acyltransferase</fullName>
    </submittedName>
</protein>
<name>A0ACB8TGN2_9AGAM</name>
<sequence>MSFTNSYKPSAVNSGFRDYYGPDPYDVNFVFPLHLETLETTRVKLTPFIPAIYAQAYLDQVNAAPALQRWLPFDHHSLDELLPFVETFVRANSECVVFAIIDKPSGKFAGIIGLIYTSDANLRTEIGWVVVFPTFQRTYVASNAIGALLRYCLELPTASPPGLGLRRVQWTANVRNEPSVKAAQRMGFKMEGVMKWTIVLSEEKEGYKAREGDPLIAKPGRDSAMLAIYGEDWENGMKEHVQKMIDRV</sequence>
<evidence type="ECO:0000313" key="1">
    <source>
        <dbReference type="EMBL" id="KAI0067608.1"/>
    </source>
</evidence>
<evidence type="ECO:0000313" key="2">
    <source>
        <dbReference type="Proteomes" id="UP000814140"/>
    </source>
</evidence>